<evidence type="ECO:0000313" key="2">
    <source>
        <dbReference type="EMBL" id="QIS14662.1"/>
    </source>
</evidence>
<keyword evidence="3" id="KW-1185">Reference proteome</keyword>
<protein>
    <submittedName>
        <fullName evidence="2">Uncharacterized protein</fullName>
    </submittedName>
</protein>
<sequence length="139" mass="13705">MFRTLIVLAATTGCLGIVPATVAAQPPASISVAPELVYNITTLTVSGSATCGGGGTAGVDVVDGSLEQMFRGGIGGPIAIRLDGPVMVDCDGVPHDWSGHLIAPGRALPNESGGMLTANLGQGTTVIASTGSQPVHIVG</sequence>
<feature type="signal peptide" evidence="1">
    <location>
        <begin position="1"/>
        <end position="23"/>
    </location>
</feature>
<reference evidence="2 3" key="1">
    <citation type="journal article" date="2019" name="ACS Chem. Biol.">
        <title>Identification and Mobilization of a Cryptic Antibiotic Biosynthesis Gene Locus from a Human-Pathogenic Nocardia Isolate.</title>
        <authorList>
            <person name="Herisse M."/>
            <person name="Ishida K."/>
            <person name="Porter J.L."/>
            <person name="Howden B."/>
            <person name="Hertweck C."/>
            <person name="Stinear T.P."/>
            <person name="Pidot S.J."/>
        </authorList>
    </citation>
    <scope>NUCLEOTIDE SEQUENCE [LARGE SCALE GENOMIC DNA]</scope>
    <source>
        <strain evidence="2 3">AUSMDU00012717</strain>
    </source>
</reference>
<accession>A0A6G9YN85</accession>
<dbReference type="RefSeq" id="WP_167477035.1">
    <property type="nucleotide sequence ID" value="NZ_CP046172.1"/>
</dbReference>
<dbReference type="AlphaFoldDB" id="A0A6G9YN85"/>
<organism evidence="2 3">
    <name type="scientific">Nocardia arthritidis</name>
    <dbReference type="NCBI Taxonomy" id="228602"/>
    <lineage>
        <taxon>Bacteria</taxon>
        <taxon>Bacillati</taxon>
        <taxon>Actinomycetota</taxon>
        <taxon>Actinomycetes</taxon>
        <taxon>Mycobacteriales</taxon>
        <taxon>Nocardiaceae</taxon>
        <taxon>Nocardia</taxon>
    </lineage>
</organism>
<dbReference type="EMBL" id="CP046172">
    <property type="protein sequence ID" value="QIS14662.1"/>
    <property type="molecule type" value="Genomic_DNA"/>
</dbReference>
<name>A0A6G9YN85_9NOCA</name>
<evidence type="ECO:0000256" key="1">
    <source>
        <dbReference type="SAM" id="SignalP"/>
    </source>
</evidence>
<dbReference type="Proteomes" id="UP000503540">
    <property type="component" value="Chromosome"/>
</dbReference>
<feature type="chain" id="PRO_5038467464" evidence="1">
    <location>
        <begin position="24"/>
        <end position="139"/>
    </location>
</feature>
<keyword evidence="1" id="KW-0732">Signal</keyword>
<gene>
    <name evidence="2" type="ORF">F5544_34135</name>
</gene>
<dbReference type="KEGG" id="nah:F5544_34135"/>
<evidence type="ECO:0000313" key="3">
    <source>
        <dbReference type="Proteomes" id="UP000503540"/>
    </source>
</evidence>
<proteinExistence type="predicted"/>